<dbReference type="PANTHER" id="PTHR43393">
    <property type="entry name" value="CYTOKININ RIBOSIDE 5'-MONOPHOSPHATE PHOSPHORIBOHYDROLASE"/>
    <property type="match status" value="1"/>
</dbReference>
<dbReference type="PANTHER" id="PTHR43393:SF3">
    <property type="entry name" value="LYSINE DECARBOXYLASE-LIKE PROTEIN"/>
    <property type="match status" value="1"/>
</dbReference>
<reference evidence="1 2" key="1">
    <citation type="submission" date="2019-10" db="EMBL/GenBank/DDBJ databases">
        <title>Extracellular Electron Transfer in a Candidatus Methanoperedens spp. Enrichment Culture.</title>
        <authorList>
            <person name="Berger S."/>
            <person name="Rangel Shaw D."/>
            <person name="Berben T."/>
            <person name="In 'T Zandt M."/>
            <person name="Frank J."/>
            <person name="Reimann J."/>
            <person name="Jetten M.S.M."/>
            <person name="Welte C.U."/>
        </authorList>
    </citation>
    <scope>NUCLEOTIDE SEQUENCE [LARGE SCALE GENOMIC DNA]</scope>
    <source>
        <strain evidence="1">SB12</strain>
    </source>
</reference>
<organism evidence="1 2">
    <name type="scientific">Leptonema illini</name>
    <dbReference type="NCBI Taxonomy" id="183"/>
    <lineage>
        <taxon>Bacteria</taxon>
        <taxon>Pseudomonadati</taxon>
        <taxon>Spirochaetota</taxon>
        <taxon>Spirochaetia</taxon>
        <taxon>Leptospirales</taxon>
        <taxon>Leptospiraceae</taxon>
        <taxon>Leptonema</taxon>
    </lineage>
</organism>
<dbReference type="GO" id="GO:0005829">
    <property type="term" value="C:cytosol"/>
    <property type="evidence" value="ECO:0007669"/>
    <property type="project" value="TreeGrafter"/>
</dbReference>
<dbReference type="SUPFAM" id="SSF102405">
    <property type="entry name" value="MCP/YpsA-like"/>
    <property type="match status" value="1"/>
</dbReference>
<dbReference type="InterPro" id="IPR041164">
    <property type="entry name" value="LDcluster4"/>
</dbReference>
<dbReference type="EMBL" id="WBUI01000023">
    <property type="protein sequence ID" value="KAB2930053.1"/>
    <property type="molecule type" value="Genomic_DNA"/>
</dbReference>
<dbReference type="Gene3D" id="3.40.50.450">
    <property type="match status" value="1"/>
</dbReference>
<gene>
    <name evidence="1" type="ORF">F9K24_17845</name>
</gene>
<dbReference type="Pfam" id="PF18306">
    <property type="entry name" value="LDcluster4"/>
    <property type="match status" value="1"/>
</dbReference>
<sequence length="178" mass="18996">MSVIRKPVIGVIGPNQPVCSREIYDFGLLLGRRLVDDGYIVTCGGMFGVMESVCRGARNSPMYVTGSTIGFIPSVDKNAANPFCDIVVPTGMGLARNILLVNTSDLLIAVGGGAGTLSEISYAWQTGKTVLCCTQFSGWSADLAGRALDDRMEQLLVAVNSLEQIRDELKKRFTGAGE</sequence>
<protein>
    <submittedName>
        <fullName evidence="1">TIGR00725 family protein</fullName>
    </submittedName>
</protein>
<proteinExistence type="predicted"/>
<dbReference type="NCBIfam" id="TIGR00725">
    <property type="entry name" value="TIGR00725 family protein"/>
    <property type="match status" value="1"/>
</dbReference>
<evidence type="ECO:0000313" key="1">
    <source>
        <dbReference type="EMBL" id="KAB2930053.1"/>
    </source>
</evidence>
<dbReference type="InterPro" id="IPR005268">
    <property type="entry name" value="CHP00725"/>
</dbReference>
<dbReference type="Proteomes" id="UP000460298">
    <property type="component" value="Unassembled WGS sequence"/>
</dbReference>
<comment type="caution">
    <text evidence="1">The sequence shown here is derived from an EMBL/GenBank/DDBJ whole genome shotgun (WGS) entry which is preliminary data.</text>
</comment>
<dbReference type="InterPro" id="IPR052341">
    <property type="entry name" value="LOG_family_nucleotidases"/>
</dbReference>
<name>A0A833LXL0_9LEPT</name>
<accession>A0A833LXL0</accession>
<evidence type="ECO:0000313" key="2">
    <source>
        <dbReference type="Proteomes" id="UP000460298"/>
    </source>
</evidence>
<dbReference type="AlphaFoldDB" id="A0A833LXL0"/>